<name>A0A4R0MPR2_9SPHI</name>
<sequence>MQTCPKCERELRNPNQWHNCVKVNIGDLFKNKAEELEFIFDRLLAEIIDWENIVVGATKNCVVFVHHKTFLIVRPMKTQLDIKFYSEREQNDFPIIKSLVLNTKHENHIRISSLDELTTEIYGLIKQSYQMS</sequence>
<proteinExistence type="predicted"/>
<dbReference type="Pfam" id="PF18899">
    <property type="entry name" value="DUF5655"/>
    <property type="match status" value="1"/>
</dbReference>
<evidence type="ECO:0000313" key="3">
    <source>
        <dbReference type="Proteomes" id="UP000292884"/>
    </source>
</evidence>
<organism evidence="2 3">
    <name type="scientific">Pedobacter frigiditerrae</name>
    <dbReference type="NCBI Taxonomy" id="2530452"/>
    <lineage>
        <taxon>Bacteria</taxon>
        <taxon>Pseudomonadati</taxon>
        <taxon>Bacteroidota</taxon>
        <taxon>Sphingobacteriia</taxon>
        <taxon>Sphingobacteriales</taxon>
        <taxon>Sphingobacteriaceae</taxon>
        <taxon>Pedobacter</taxon>
    </lineage>
</organism>
<comment type="caution">
    <text evidence="2">The sequence shown here is derived from an EMBL/GenBank/DDBJ whole genome shotgun (WGS) entry which is preliminary data.</text>
</comment>
<reference evidence="2 3" key="1">
    <citation type="submission" date="2019-02" db="EMBL/GenBank/DDBJ databases">
        <title>Pedobacter sp. RP-1-13 sp. nov., isolated from Arctic soil.</title>
        <authorList>
            <person name="Dahal R.H."/>
        </authorList>
    </citation>
    <scope>NUCLEOTIDE SEQUENCE [LARGE SCALE GENOMIC DNA]</scope>
    <source>
        <strain evidence="2 3">RP-1-13</strain>
    </source>
</reference>
<evidence type="ECO:0000259" key="1">
    <source>
        <dbReference type="Pfam" id="PF18899"/>
    </source>
</evidence>
<evidence type="ECO:0000313" key="2">
    <source>
        <dbReference type="EMBL" id="TCC88633.1"/>
    </source>
</evidence>
<dbReference type="InterPro" id="IPR043714">
    <property type="entry name" value="DUF5655"/>
</dbReference>
<dbReference type="OrthoDB" id="1118588at2"/>
<dbReference type="RefSeq" id="WP_131554687.1">
    <property type="nucleotide sequence ID" value="NZ_SJSK01000005.1"/>
</dbReference>
<gene>
    <name evidence="2" type="ORF">EZ428_18525</name>
</gene>
<accession>A0A4R0MPR2</accession>
<feature type="domain" description="DUF5655" evidence="1">
    <location>
        <begin position="26"/>
        <end position="131"/>
    </location>
</feature>
<dbReference type="AlphaFoldDB" id="A0A4R0MPR2"/>
<dbReference type="EMBL" id="SJSK01000005">
    <property type="protein sequence ID" value="TCC88633.1"/>
    <property type="molecule type" value="Genomic_DNA"/>
</dbReference>
<keyword evidence="3" id="KW-1185">Reference proteome</keyword>
<dbReference type="Proteomes" id="UP000292884">
    <property type="component" value="Unassembled WGS sequence"/>
</dbReference>
<protein>
    <recommendedName>
        <fullName evidence="1">DUF5655 domain-containing protein</fullName>
    </recommendedName>
</protein>